<feature type="compositionally biased region" description="Gly residues" evidence="3">
    <location>
        <begin position="202"/>
        <end position="211"/>
    </location>
</feature>
<dbReference type="Gene3D" id="1.10.10.1320">
    <property type="entry name" value="Anti-sigma factor, zinc-finger domain"/>
    <property type="match status" value="1"/>
</dbReference>
<feature type="region of interest" description="Disordered" evidence="3">
    <location>
        <begin position="178"/>
        <end position="213"/>
    </location>
</feature>
<keyword evidence="2" id="KW-0804">Transcription</keyword>
<evidence type="ECO:0000256" key="3">
    <source>
        <dbReference type="SAM" id="MobiDB-lite"/>
    </source>
</evidence>
<sequence length="294" mass="29725">MSGTGPTPAEQHLGDRLAALVDGELGHDARERVLAHLATCAKCKAEADAQRRLKNAFAQSAPPPLSEGFLARLQGLPGGSSERDEDGTPGPFDGSAFSSGGVFGVRSDAFGYDPAGAHASPLRGGSGSGAGFRIHEVGRAEAERSPWRGRRFAFAAASAVSFAAMALGGALPMGATADTAARGPGGNTITPLTRATTPPGSGTRGRQGGEQGAILPQSVDSAPVLAPGTMRAPFTPHPFQSAVLNHFPAAPLIHPTGTAFQLAANPGLTTPTATPDPTHLAAPTQSGVPLSRPR</sequence>
<dbReference type="Pfam" id="PF13490">
    <property type="entry name" value="zf-HC2"/>
    <property type="match status" value="1"/>
</dbReference>
<feature type="domain" description="Putative zinc-finger" evidence="4">
    <location>
        <begin position="15"/>
        <end position="43"/>
    </location>
</feature>
<protein>
    <recommendedName>
        <fullName evidence="4">Putative zinc-finger domain-containing protein</fullName>
    </recommendedName>
</protein>
<dbReference type="AlphaFoldDB" id="A0A1U9QRR3"/>
<keyword evidence="6" id="KW-1185">Reference proteome</keyword>
<evidence type="ECO:0000256" key="2">
    <source>
        <dbReference type="ARBA" id="ARBA00023163"/>
    </source>
</evidence>
<feature type="region of interest" description="Disordered" evidence="3">
    <location>
        <begin position="59"/>
        <end position="98"/>
    </location>
</feature>
<proteinExistence type="predicted"/>
<dbReference type="KEGG" id="snw:BBN63_10995"/>
<name>A0A1U9QRR3_STRNV</name>
<feature type="region of interest" description="Disordered" evidence="3">
    <location>
        <begin position="265"/>
        <end position="294"/>
    </location>
</feature>
<dbReference type="Proteomes" id="UP000189677">
    <property type="component" value="Chromosome"/>
</dbReference>
<keyword evidence="1" id="KW-0805">Transcription regulation</keyword>
<dbReference type="InterPro" id="IPR041916">
    <property type="entry name" value="Anti_sigma_zinc_sf"/>
</dbReference>
<organism evidence="5 6">
    <name type="scientific">Streptomyces niveus</name>
    <name type="common">Streptomyces spheroides</name>
    <dbReference type="NCBI Taxonomy" id="193462"/>
    <lineage>
        <taxon>Bacteria</taxon>
        <taxon>Bacillati</taxon>
        <taxon>Actinomycetota</taxon>
        <taxon>Actinomycetes</taxon>
        <taxon>Kitasatosporales</taxon>
        <taxon>Streptomycetaceae</taxon>
        <taxon>Streptomyces</taxon>
    </lineage>
</organism>
<evidence type="ECO:0000313" key="6">
    <source>
        <dbReference type="Proteomes" id="UP000189677"/>
    </source>
</evidence>
<gene>
    <name evidence="5" type="ORF">BBN63_10995</name>
</gene>
<dbReference type="OrthoDB" id="3743969at2"/>
<dbReference type="EMBL" id="CP018047">
    <property type="protein sequence ID" value="AQU66693.1"/>
    <property type="molecule type" value="Genomic_DNA"/>
</dbReference>
<evidence type="ECO:0000259" key="4">
    <source>
        <dbReference type="Pfam" id="PF13490"/>
    </source>
</evidence>
<evidence type="ECO:0000313" key="5">
    <source>
        <dbReference type="EMBL" id="AQU66693.1"/>
    </source>
</evidence>
<feature type="compositionally biased region" description="Polar residues" evidence="3">
    <location>
        <begin position="187"/>
        <end position="200"/>
    </location>
</feature>
<accession>A0A1U9QRR3</accession>
<dbReference type="InterPro" id="IPR027383">
    <property type="entry name" value="Znf_put"/>
</dbReference>
<dbReference type="RefSeq" id="WP_078075227.1">
    <property type="nucleotide sequence ID" value="NZ_CP018047.1"/>
</dbReference>
<reference evidence="5 6" key="1">
    <citation type="submission" date="2016-11" db="EMBL/GenBank/DDBJ databases">
        <title>Complete genome sequence of Streptomyces niveus SCSIO 3406.</title>
        <authorList>
            <person name="Zhu Q."/>
            <person name="Cheng W."/>
            <person name="Song Y."/>
            <person name="Li Q."/>
            <person name="Ju J."/>
        </authorList>
    </citation>
    <scope>NUCLEOTIDE SEQUENCE [LARGE SCALE GENOMIC DNA]</scope>
    <source>
        <strain evidence="5 6">SCSIO 3406</strain>
    </source>
</reference>
<evidence type="ECO:0000256" key="1">
    <source>
        <dbReference type="ARBA" id="ARBA00023015"/>
    </source>
</evidence>